<feature type="signal peptide" evidence="1">
    <location>
        <begin position="1"/>
        <end position="30"/>
    </location>
</feature>
<keyword evidence="4" id="KW-1185">Reference proteome</keyword>
<dbReference type="PANTHER" id="PTHR19143:SF444">
    <property type="entry name" value="PROTEIN SCABROUS"/>
    <property type="match status" value="1"/>
</dbReference>
<reference evidence="3" key="2">
    <citation type="submission" date="2020-11" db="EMBL/GenBank/DDBJ databases">
        <authorList>
            <person name="McCartney M.A."/>
            <person name="Auch B."/>
            <person name="Kono T."/>
            <person name="Mallez S."/>
            <person name="Becker A."/>
            <person name="Gohl D.M."/>
            <person name="Silverstein K.A.T."/>
            <person name="Koren S."/>
            <person name="Bechman K.B."/>
            <person name="Herman A."/>
            <person name="Abrahante J.E."/>
            <person name="Garbe J."/>
        </authorList>
    </citation>
    <scope>NUCLEOTIDE SEQUENCE</scope>
    <source>
        <strain evidence="3">Duluth1</strain>
        <tissue evidence="3">Whole animal</tissue>
    </source>
</reference>
<evidence type="ECO:0000313" key="4">
    <source>
        <dbReference type="Proteomes" id="UP000828390"/>
    </source>
</evidence>
<dbReference type="InterPro" id="IPR002181">
    <property type="entry name" value="Fibrinogen_a/b/g_C_dom"/>
</dbReference>
<dbReference type="Pfam" id="PF00147">
    <property type="entry name" value="Fibrinogen_C"/>
    <property type="match status" value="1"/>
</dbReference>
<sequence>MIIPTRWSLQMVRQFLCMSLCALVVVGARGGSKRPAGSVEFEQPTADVEPVSDVTVLNDADFTKYQDCDEILASGSYKEAGAYRIYLNQSEPIVVFCSFESGVASYGILVQKFGTVSFVQNFYNYERGFGNIAAGDGWLGLANIKALTDKGYNTLTVTMQDCNHNVKTIVYRHFSLGPASSRYTLYINSYASGNVLPDDFSFNNGMPFATIDAPDAHSCALSMRGGWWYNYCTYTLPTGRYYPQCGSYTPPGSMYDGLFYRDWYGFGYSLKYFSMTLSSF</sequence>
<dbReference type="Proteomes" id="UP000828390">
    <property type="component" value="Unassembled WGS sequence"/>
</dbReference>
<accession>A0A9D4H5L2</accession>
<dbReference type="InterPro" id="IPR014716">
    <property type="entry name" value="Fibrinogen_a/b/g_C_1"/>
</dbReference>
<dbReference type="Gene3D" id="3.90.215.10">
    <property type="entry name" value="Gamma Fibrinogen, chain A, domain 1"/>
    <property type="match status" value="1"/>
</dbReference>
<dbReference type="InterPro" id="IPR036056">
    <property type="entry name" value="Fibrinogen-like_C"/>
</dbReference>
<dbReference type="OrthoDB" id="6145874at2759"/>
<gene>
    <name evidence="3" type="ORF">DPMN_129886</name>
</gene>
<dbReference type="GO" id="GO:0005615">
    <property type="term" value="C:extracellular space"/>
    <property type="evidence" value="ECO:0007669"/>
    <property type="project" value="TreeGrafter"/>
</dbReference>
<dbReference type="InterPro" id="IPR050373">
    <property type="entry name" value="Fibrinogen_C-term_domain"/>
</dbReference>
<evidence type="ECO:0000259" key="2">
    <source>
        <dbReference type="PROSITE" id="PS51406"/>
    </source>
</evidence>
<comment type="caution">
    <text evidence="3">The sequence shown here is derived from an EMBL/GenBank/DDBJ whole genome shotgun (WGS) entry which is preliminary data.</text>
</comment>
<dbReference type="SUPFAM" id="SSF56496">
    <property type="entry name" value="Fibrinogen C-terminal domain-like"/>
    <property type="match status" value="1"/>
</dbReference>
<evidence type="ECO:0000313" key="3">
    <source>
        <dbReference type="EMBL" id="KAH3827940.1"/>
    </source>
</evidence>
<dbReference type="PANTHER" id="PTHR19143">
    <property type="entry name" value="FIBRINOGEN/TENASCIN/ANGIOPOEITIN"/>
    <property type="match status" value="1"/>
</dbReference>
<name>A0A9D4H5L2_DREPO</name>
<feature type="chain" id="PRO_5038629470" description="Fibrinogen C-terminal domain-containing protein" evidence="1">
    <location>
        <begin position="31"/>
        <end position="280"/>
    </location>
</feature>
<protein>
    <recommendedName>
        <fullName evidence="2">Fibrinogen C-terminal domain-containing protein</fullName>
    </recommendedName>
</protein>
<reference evidence="3" key="1">
    <citation type="journal article" date="2019" name="bioRxiv">
        <title>The Genome of the Zebra Mussel, Dreissena polymorpha: A Resource for Invasive Species Research.</title>
        <authorList>
            <person name="McCartney M.A."/>
            <person name="Auch B."/>
            <person name="Kono T."/>
            <person name="Mallez S."/>
            <person name="Zhang Y."/>
            <person name="Obille A."/>
            <person name="Becker A."/>
            <person name="Abrahante J.E."/>
            <person name="Garbe J."/>
            <person name="Badalamenti J.P."/>
            <person name="Herman A."/>
            <person name="Mangelson H."/>
            <person name="Liachko I."/>
            <person name="Sullivan S."/>
            <person name="Sone E.D."/>
            <person name="Koren S."/>
            <person name="Silverstein K.A.T."/>
            <person name="Beckman K.B."/>
            <person name="Gohl D.M."/>
        </authorList>
    </citation>
    <scope>NUCLEOTIDE SEQUENCE</scope>
    <source>
        <strain evidence="3">Duluth1</strain>
        <tissue evidence="3">Whole animal</tissue>
    </source>
</reference>
<feature type="domain" description="Fibrinogen C-terminal" evidence="2">
    <location>
        <begin position="59"/>
        <end position="280"/>
    </location>
</feature>
<organism evidence="3 4">
    <name type="scientific">Dreissena polymorpha</name>
    <name type="common">Zebra mussel</name>
    <name type="synonym">Mytilus polymorpha</name>
    <dbReference type="NCBI Taxonomy" id="45954"/>
    <lineage>
        <taxon>Eukaryota</taxon>
        <taxon>Metazoa</taxon>
        <taxon>Spiralia</taxon>
        <taxon>Lophotrochozoa</taxon>
        <taxon>Mollusca</taxon>
        <taxon>Bivalvia</taxon>
        <taxon>Autobranchia</taxon>
        <taxon>Heteroconchia</taxon>
        <taxon>Euheterodonta</taxon>
        <taxon>Imparidentia</taxon>
        <taxon>Neoheterodontei</taxon>
        <taxon>Myida</taxon>
        <taxon>Dreissenoidea</taxon>
        <taxon>Dreissenidae</taxon>
        <taxon>Dreissena</taxon>
    </lineage>
</organism>
<dbReference type="AlphaFoldDB" id="A0A9D4H5L2"/>
<dbReference type="SMART" id="SM00186">
    <property type="entry name" value="FBG"/>
    <property type="match status" value="1"/>
</dbReference>
<evidence type="ECO:0000256" key="1">
    <source>
        <dbReference type="SAM" id="SignalP"/>
    </source>
</evidence>
<keyword evidence="1" id="KW-0732">Signal</keyword>
<dbReference type="EMBL" id="JAIWYP010000005">
    <property type="protein sequence ID" value="KAH3827940.1"/>
    <property type="molecule type" value="Genomic_DNA"/>
</dbReference>
<proteinExistence type="predicted"/>
<dbReference type="PROSITE" id="PS51406">
    <property type="entry name" value="FIBRINOGEN_C_2"/>
    <property type="match status" value="1"/>
</dbReference>